<dbReference type="PROSITE" id="PS00666">
    <property type="entry name" value="DHDPS_2"/>
    <property type="match status" value="1"/>
</dbReference>
<organism evidence="15 16">
    <name type="scientific">Exaiptasia diaphana</name>
    <name type="common">Tropical sea anemone</name>
    <name type="synonym">Aiptasia pulchella</name>
    <dbReference type="NCBI Taxonomy" id="2652724"/>
    <lineage>
        <taxon>Eukaryota</taxon>
        <taxon>Metazoa</taxon>
        <taxon>Cnidaria</taxon>
        <taxon>Anthozoa</taxon>
        <taxon>Hexacorallia</taxon>
        <taxon>Actiniaria</taxon>
        <taxon>Aiptasiidae</taxon>
        <taxon>Exaiptasia</taxon>
    </lineage>
</organism>
<dbReference type="OrthoDB" id="191315at2759"/>
<dbReference type="CDD" id="cd00408">
    <property type="entry name" value="DHDPS-like"/>
    <property type="match status" value="1"/>
</dbReference>
<evidence type="ECO:0000256" key="4">
    <source>
        <dbReference type="ARBA" id="ARBA00012215"/>
    </source>
</evidence>
<dbReference type="PANTHER" id="PTHR12128:SF66">
    <property type="entry name" value="4-HYDROXY-2-OXOGLUTARATE ALDOLASE, MITOCHONDRIAL"/>
    <property type="match status" value="1"/>
</dbReference>
<dbReference type="RefSeq" id="XP_020892348.2">
    <property type="nucleotide sequence ID" value="XM_021036689.2"/>
</dbReference>
<evidence type="ECO:0000256" key="8">
    <source>
        <dbReference type="ARBA" id="ARBA00030874"/>
    </source>
</evidence>
<evidence type="ECO:0000256" key="3">
    <source>
        <dbReference type="ARBA" id="ARBA00011881"/>
    </source>
</evidence>
<dbReference type="PRINTS" id="PR00146">
    <property type="entry name" value="DHPICSNTHASE"/>
</dbReference>
<evidence type="ECO:0000313" key="15">
    <source>
        <dbReference type="EnsemblMetazoa" id="XP_020892348.2"/>
    </source>
</evidence>
<dbReference type="InterPro" id="IPR020625">
    <property type="entry name" value="Schiff_base-form_aldolases_AS"/>
</dbReference>
<evidence type="ECO:0000256" key="7">
    <source>
        <dbReference type="ARBA" id="ARBA00023270"/>
    </source>
</evidence>
<dbReference type="GO" id="GO:0044281">
    <property type="term" value="P:small molecule metabolic process"/>
    <property type="evidence" value="ECO:0007669"/>
    <property type="project" value="UniProtKB-ARBA"/>
</dbReference>
<evidence type="ECO:0000313" key="16">
    <source>
        <dbReference type="Proteomes" id="UP000887567"/>
    </source>
</evidence>
<proteinExistence type="inferred from homology"/>
<feature type="binding site" evidence="14">
    <location>
        <position position="255"/>
    </location>
    <ligand>
        <name>pyruvate</name>
        <dbReference type="ChEBI" id="CHEBI:15361"/>
    </ligand>
</feature>
<dbReference type="EnsemblMetazoa" id="XM_021036689.2">
    <property type="protein sequence ID" value="XP_020892348.2"/>
    <property type="gene ID" value="LOC110231654"/>
</dbReference>
<dbReference type="EC" id="4.1.3.16" evidence="4"/>
<keyword evidence="6 12" id="KW-0456">Lyase</keyword>
<name>A0A913WQ05_EXADI</name>
<comment type="catalytic activity">
    <reaction evidence="11">
        <text>(4S)-4-hydroxy-2-oxoglutarate = glyoxylate + pyruvate</text>
        <dbReference type="Rhea" id="RHEA:35639"/>
        <dbReference type="ChEBI" id="CHEBI:15361"/>
        <dbReference type="ChEBI" id="CHEBI:36655"/>
        <dbReference type="ChEBI" id="CHEBI:71685"/>
        <dbReference type="EC" id="4.1.3.16"/>
    </reaction>
</comment>
<dbReference type="GO" id="GO:0008700">
    <property type="term" value="F:(R,S)-4-hydroxy-2-oxoglutarate aldolase activity"/>
    <property type="evidence" value="ECO:0007669"/>
    <property type="project" value="UniProtKB-EC"/>
</dbReference>
<dbReference type="PANTHER" id="PTHR12128">
    <property type="entry name" value="DIHYDRODIPICOLINATE SYNTHASE"/>
    <property type="match status" value="1"/>
</dbReference>
<evidence type="ECO:0000256" key="9">
    <source>
        <dbReference type="ARBA" id="ARBA00032879"/>
    </source>
</evidence>
<dbReference type="GeneID" id="110231654"/>
<dbReference type="SMART" id="SM01130">
    <property type="entry name" value="DHDPS"/>
    <property type="match status" value="1"/>
</dbReference>
<reference evidence="15" key="1">
    <citation type="submission" date="2022-11" db="UniProtKB">
        <authorList>
            <consortium name="EnsemblMetazoa"/>
        </authorList>
    </citation>
    <scope>IDENTIFICATION</scope>
</reference>
<dbReference type="InterPro" id="IPR002220">
    <property type="entry name" value="DapA-like"/>
</dbReference>
<feature type="active site" description="Proton donor/acceptor" evidence="13">
    <location>
        <position position="184"/>
    </location>
</feature>
<comment type="catalytic activity">
    <reaction evidence="10">
        <text>(4R)-4-hydroxy-2-oxoglutarate = glyoxylate + pyruvate</text>
        <dbReference type="Rhea" id="RHEA:30687"/>
        <dbReference type="ChEBI" id="CHEBI:15361"/>
        <dbReference type="ChEBI" id="CHEBI:36655"/>
        <dbReference type="ChEBI" id="CHEBI:62213"/>
        <dbReference type="EC" id="4.1.3.16"/>
    </reaction>
</comment>
<dbReference type="Proteomes" id="UP000887567">
    <property type="component" value="Unplaced"/>
</dbReference>
<comment type="subunit">
    <text evidence="3">Homotetramer.</text>
</comment>
<dbReference type="SUPFAM" id="SSF51569">
    <property type="entry name" value="Aldolase"/>
    <property type="match status" value="1"/>
</dbReference>
<dbReference type="OMA" id="GMDACVP"/>
<dbReference type="AlphaFoldDB" id="A0A913WQ05"/>
<evidence type="ECO:0000256" key="6">
    <source>
        <dbReference type="ARBA" id="ARBA00023239"/>
    </source>
</evidence>
<evidence type="ECO:0000256" key="14">
    <source>
        <dbReference type="PIRSR" id="PIRSR001365-2"/>
    </source>
</evidence>
<dbReference type="GO" id="GO:0008840">
    <property type="term" value="F:4-hydroxy-tetrahydrodipicolinate synthase activity"/>
    <property type="evidence" value="ECO:0007669"/>
    <property type="project" value="TreeGrafter"/>
</dbReference>
<feature type="active site" description="Schiff-base intermediate with substrate" evidence="13">
    <location>
        <position position="212"/>
    </location>
</feature>
<dbReference type="Pfam" id="PF00701">
    <property type="entry name" value="DHDPS"/>
    <property type="match status" value="1"/>
</dbReference>
<comment type="function">
    <text evidence="1">Catalyzes the final step in the metabolic pathway of hydroxyproline.</text>
</comment>
<evidence type="ECO:0000256" key="12">
    <source>
        <dbReference type="PIRNR" id="PIRNR001365"/>
    </source>
</evidence>
<dbReference type="KEGG" id="epa:110231654"/>
<keyword evidence="16" id="KW-1185">Reference proteome</keyword>
<dbReference type="InterPro" id="IPR013785">
    <property type="entry name" value="Aldolase_TIM"/>
</dbReference>
<evidence type="ECO:0000256" key="11">
    <source>
        <dbReference type="ARBA" id="ARBA00033613"/>
    </source>
</evidence>
<accession>A0A913WQ05</accession>
<evidence type="ECO:0000256" key="2">
    <source>
        <dbReference type="ARBA" id="ARBA00007592"/>
    </source>
</evidence>
<sequence length="345" mass="37715">MAMLRSIFSFTLRSGSFTSIYEATRTLANKRSPKIFYSTSVFTGKKGTMDLSGIYPPIVTPFDKNEDIDYQALQKNFEKWNKIPFKGYVVQGSNGEYAYMRPEEKIDLVKKVRQLTTDDKIILAGSGCEATRDTIEMTRKMAQVGADAALVVTPCFYKGSMTAEALEQHYIKVADSSPVPVILYSVPGNTGIDLPADVVIKLSVHPNIIGVKDSGGDITKIGYMIHKTAENNFQVLAGSASFLLASYALGAVGGVCALANVLGEAVTQLHQMFNDGKMEEAKLLQHRLILPNTAVTKTFGVPGLKASMEMMGYYGGPTRSPLLKLKENQLSELKQIFSVFDGFQG</sequence>
<evidence type="ECO:0000256" key="5">
    <source>
        <dbReference type="ARBA" id="ARBA00018425"/>
    </source>
</evidence>
<comment type="similarity">
    <text evidence="2 12">Belongs to the DapA family.</text>
</comment>
<evidence type="ECO:0000256" key="1">
    <source>
        <dbReference type="ARBA" id="ARBA00002577"/>
    </source>
</evidence>
<dbReference type="Gene3D" id="3.20.20.70">
    <property type="entry name" value="Aldolase class I"/>
    <property type="match status" value="1"/>
</dbReference>
<dbReference type="PIRSF" id="PIRSF001365">
    <property type="entry name" value="DHDPS"/>
    <property type="match status" value="1"/>
</dbReference>
<protein>
    <recommendedName>
        <fullName evidence="5">4-hydroxy-2-oxoglutarate aldolase, mitochondrial</fullName>
        <ecNumber evidence="4">4.1.3.16</ecNumber>
    </recommendedName>
    <alternativeName>
        <fullName evidence="9">Dihydrodipicolinate synthase-like</fullName>
    </alternativeName>
    <alternativeName>
        <fullName evidence="8">Probable 2-keto-4-hydroxyglutarate aldolase</fullName>
    </alternativeName>
</protein>
<keyword evidence="7" id="KW-0704">Schiff base</keyword>
<evidence type="ECO:0000256" key="10">
    <source>
        <dbReference type="ARBA" id="ARBA00033610"/>
    </source>
</evidence>
<evidence type="ECO:0000256" key="13">
    <source>
        <dbReference type="PIRSR" id="PIRSR001365-1"/>
    </source>
</evidence>